<dbReference type="AlphaFoldDB" id="A0A4P6X1T6"/>
<feature type="binding site" evidence="6">
    <location>
        <position position="157"/>
    </location>
    <ligand>
        <name>S-adenosyl-L-methionine</name>
        <dbReference type="ChEBI" id="CHEBI:59789"/>
    </ligand>
</feature>
<dbReference type="CDD" id="cd02440">
    <property type="entry name" value="AdoMet_MTases"/>
    <property type="match status" value="1"/>
</dbReference>
<keyword evidence="3 5" id="KW-0808">Transferase</keyword>
<evidence type="ECO:0000313" key="9">
    <source>
        <dbReference type="EMBL" id="QBM30070.1"/>
    </source>
</evidence>
<keyword evidence="4 5" id="KW-0949">S-adenosyl-L-methionine</keyword>
<feature type="binding site" evidence="6">
    <location>
        <position position="121"/>
    </location>
    <ligand>
        <name>S-adenosyl-L-methionine</name>
        <dbReference type="ChEBI" id="CHEBI:59789"/>
    </ligand>
</feature>
<feature type="domain" description="CheR-type methyltransferase" evidence="8">
    <location>
        <begin position="43"/>
        <end position="310"/>
    </location>
</feature>
<dbReference type="Gene3D" id="3.40.50.150">
    <property type="entry name" value="Vaccinia Virus protein VP39"/>
    <property type="match status" value="1"/>
</dbReference>
<dbReference type="GO" id="GO:0032259">
    <property type="term" value="P:methylation"/>
    <property type="evidence" value="ECO:0007669"/>
    <property type="project" value="UniProtKB-KW"/>
</dbReference>
<evidence type="ECO:0000256" key="2">
    <source>
        <dbReference type="ARBA" id="ARBA00022603"/>
    </source>
</evidence>
<keyword evidence="2 5" id="KW-0489">Methyltransferase</keyword>
<evidence type="ECO:0000256" key="1">
    <source>
        <dbReference type="ARBA" id="ARBA00001541"/>
    </source>
</evidence>
<dbReference type="InterPro" id="IPR036804">
    <property type="entry name" value="CheR_N_sf"/>
</dbReference>
<dbReference type="InterPro" id="IPR050903">
    <property type="entry name" value="Bact_Chemotaxis_MeTrfase"/>
</dbReference>
<accession>A0A4P6X1T6</accession>
<evidence type="ECO:0000256" key="3">
    <source>
        <dbReference type="ARBA" id="ARBA00022679"/>
    </source>
</evidence>
<dbReference type="SUPFAM" id="SSF47757">
    <property type="entry name" value="Chemotaxis receptor methyltransferase CheR, N-terminal domain"/>
    <property type="match status" value="1"/>
</dbReference>
<dbReference type="PANTHER" id="PTHR24422">
    <property type="entry name" value="CHEMOTAXIS PROTEIN METHYLTRANSFERASE"/>
    <property type="match status" value="1"/>
</dbReference>
<evidence type="ECO:0000256" key="7">
    <source>
        <dbReference type="SAM" id="MobiDB-lite"/>
    </source>
</evidence>
<dbReference type="PANTHER" id="PTHR24422:SF19">
    <property type="entry name" value="CHEMOTAXIS PROTEIN METHYLTRANSFERASE"/>
    <property type="match status" value="1"/>
</dbReference>
<dbReference type="RefSeq" id="WP_133157682.1">
    <property type="nucleotide sequence ID" value="NZ_CP037867.1"/>
</dbReference>
<dbReference type="Pfam" id="PF01739">
    <property type="entry name" value="CheR"/>
    <property type="match status" value="1"/>
</dbReference>
<evidence type="ECO:0000259" key="8">
    <source>
        <dbReference type="PROSITE" id="PS50123"/>
    </source>
</evidence>
<dbReference type="Proteomes" id="UP000293912">
    <property type="component" value="Chromosome"/>
</dbReference>
<evidence type="ECO:0000313" key="10">
    <source>
        <dbReference type="Proteomes" id="UP000293912"/>
    </source>
</evidence>
<feature type="binding site" evidence="6">
    <location>
        <position position="119"/>
    </location>
    <ligand>
        <name>S-adenosyl-L-methionine</name>
        <dbReference type="ChEBI" id="CHEBI:59789"/>
    </ligand>
</feature>
<dbReference type="KEGG" id="hpse:HPF_20425"/>
<sequence length="310" mass="34776">MSTPAALRTPPSRGQHLQPGRAGSAVLPVTAPPFALDEDGPLAQGREFVWSDADFSRIKALIYKKAGISLHDGKHAMVYSRVSRRLRETGHTSFKTYLDALEQHDGPEWQEFINALTTNLTAFFREQHHFGVLQELLAANRSHNWKIWCSAASTGEEPYSIAMTAAETLGASGSFHIVNSDIDTKVLATAARGVYKADGVKGLSHERLQRHFMRGKGANAGLMRVKPELQKHMEFMTVNLIHDLPFREPFDIVFCRNVMIYFDAATQRQVLERIHRVMKPGGMLFVGHAENFSDARSLFTLRGKTVYERL</sequence>
<dbReference type="InterPro" id="IPR029063">
    <property type="entry name" value="SAM-dependent_MTases_sf"/>
</dbReference>
<dbReference type="PIRSF" id="PIRSF000410">
    <property type="entry name" value="CheR"/>
    <property type="match status" value="1"/>
</dbReference>
<dbReference type="GO" id="GO:0008983">
    <property type="term" value="F:protein-glutamate O-methyltransferase activity"/>
    <property type="evidence" value="ECO:0007669"/>
    <property type="project" value="UniProtKB-EC"/>
</dbReference>
<gene>
    <name evidence="9" type="primary">cheR</name>
    <name evidence="9" type="ORF">HPF_20425</name>
</gene>
<dbReference type="Gene3D" id="1.10.155.10">
    <property type="entry name" value="Chemotaxis receptor methyltransferase CheR, N-terminal domain"/>
    <property type="match status" value="1"/>
</dbReference>
<dbReference type="PROSITE" id="PS50123">
    <property type="entry name" value="CHER"/>
    <property type="match status" value="1"/>
</dbReference>
<comment type="function">
    <text evidence="5">Methylation of the membrane-bound methyl-accepting chemotaxis proteins (MCP) to form gamma-glutamyl methyl ester residues in MCP.</text>
</comment>
<organism evidence="9 10">
    <name type="scientific">Hydrogenophaga pseudoflava</name>
    <name type="common">Pseudomonas carboxydoflava</name>
    <dbReference type="NCBI Taxonomy" id="47421"/>
    <lineage>
        <taxon>Bacteria</taxon>
        <taxon>Pseudomonadati</taxon>
        <taxon>Pseudomonadota</taxon>
        <taxon>Betaproteobacteria</taxon>
        <taxon>Burkholderiales</taxon>
        <taxon>Comamonadaceae</taxon>
        <taxon>Hydrogenophaga</taxon>
    </lineage>
</organism>
<dbReference type="InterPro" id="IPR022641">
    <property type="entry name" value="CheR_N"/>
</dbReference>
<evidence type="ECO:0000256" key="4">
    <source>
        <dbReference type="ARBA" id="ARBA00022691"/>
    </source>
</evidence>
<feature type="binding site" evidence="6">
    <location>
        <position position="125"/>
    </location>
    <ligand>
        <name>S-adenosyl-L-methionine</name>
        <dbReference type="ChEBI" id="CHEBI:59789"/>
    </ligand>
</feature>
<name>A0A4P6X1T6_HYDPS</name>
<dbReference type="InterPro" id="IPR026024">
    <property type="entry name" value="Chemotaxis_MeTrfase_CheR"/>
</dbReference>
<feature type="binding site" evidence="6">
    <location>
        <begin position="239"/>
        <end position="240"/>
    </location>
    <ligand>
        <name>S-adenosyl-L-methionine</name>
        <dbReference type="ChEBI" id="CHEBI:59789"/>
    </ligand>
</feature>
<feature type="binding site" evidence="6">
    <location>
        <position position="181"/>
    </location>
    <ligand>
        <name>S-adenosyl-L-methionine</name>
        <dbReference type="ChEBI" id="CHEBI:59789"/>
    </ligand>
</feature>
<dbReference type="Pfam" id="PF03705">
    <property type="entry name" value="CheR_N"/>
    <property type="match status" value="1"/>
</dbReference>
<evidence type="ECO:0000256" key="5">
    <source>
        <dbReference type="PIRNR" id="PIRNR000410"/>
    </source>
</evidence>
<dbReference type="PRINTS" id="PR00996">
    <property type="entry name" value="CHERMTFRASE"/>
</dbReference>
<dbReference type="EC" id="2.1.1.80" evidence="5"/>
<dbReference type="SUPFAM" id="SSF53335">
    <property type="entry name" value="S-adenosyl-L-methionine-dependent methyltransferases"/>
    <property type="match status" value="1"/>
</dbReference>
<feature type="region of interest" description="Disordered" evidence="7">
    <location>
        <begin position="1"/>
        <end position="24"/>
    </location>
</feature>
<proteinExistence type="predicted"/>
<dbReference type="InterPro" id="IPR022642">
    <property type="entry name" value="CheR_C"/>
</dbReference>
<comment type="catalytic activity">
    <reaction evidence="1 5">
        <text>L-glutamyl-[protein] + S-adenosyl-L-methionine = [protein]-L-glutamate 5-O-methyl ester + S-adenosyl-L-homocysteine</text>
        <dbReference type="Rhea" id="RHEA:24452"/>
        <dbReference type="Rhea" id="RHEA-COMP:10208"/>
        <dbReference type="Rhea" id="RHEA-COMP:10311"/>
        <dbReference type="ChEBI" id="CHEBI:29973"/>
        <dbReference type="ChEBI" id="CHEBI:57856"/>
        <dbReference type="ChEBI" id="CHEBI:59789"/>
        <dbReference type="ChEBI" id="CHEBI:82795"/>
        <dbReference type="EC" id="2.1.1.80"/>
    </reaction>
</comment>
<dbReference type="SMART" id="SM00138">
    <property type="entry name" value="MeTrc"/>
    <property type="match status" value="1"/>
</dbReference>
<protein>
    <recommendedName>
        <fullName evidence="5">Chemotaxis protein methyltransferase</fullName>
        <ecNumber evidence="5">2.1.1.80</ecNumber>
    </recommendedName>
</protein>
<feature type="binding site" evidence="6">
    <location>
        <begin position="256"/>
        <end position="257"/>
    </location>
    <ligand>
        <name>S-adenosyl-L-methionine</name>
        <dbReference type="ChEBI" id="CHEBI:59789"/>
    </ligand>
</feature>
<keyword evidence="10" id="KW-1185">Reference proteome</keyword>
<evidence type="ECO:0000256" key="6">
    <source>
        <dbReference type="PIRSR" id="PIRSR000410-1"/>
    </source>
</evidence>
<dbReference type="InterPro" id="IPR000780">
    <property type="entry name" value="CheR_MeTrfase"/>
</dbReference>
<dbReference type="EMBL" id="CP037867">
    <property type="protein sequence ID" value="QBM30070.1"/>
    <property type="molecule type" value="Genomic_DNA"/>
</dbReference>
<reference evidence="9 10" key="1">
    <citation type="submission" date="2019-03" db="EMBL/GenBank/DDBJ databases">
        <authorList>
            <person name="Sebastian G."/>
            <person name="Baumann P."/>
            <person name="Ruckert C."/>
            <person name="Kalinowski J."/>
            <person name="Nebel B."/>
            <person name="Takors R."/>
            <person name="Blombach B."/>
        </authorList>
    </citation>
    <scope>NUCLEOTIDE SEQUENCE [LARGE SCALE GENOMIC DNA]</scope>
    <source>
        <strain evidence="9 10">DSM 1084</strain>
    </source>
</reference>